<evidence type="ECO:0000313" key="1">
    <source>
        <dbReference type="EMBL" id="MFD1055420.1"/>
    </source>
</evidence>
<dbReference type="RefSeq" id="WP_386053452.1">
    <property type="nucleotide sequence ID" value="NZ_JBHTKH010000009.1"/>
</dbReference>
<organism evidence="1 2">
    <name type="scientific">Terrabacter terrigena</name>
    <dbReference type="NCBI Taxonomy" id="574718"/>
    <lineage>
        <taxon>Bacteria</taxon>
        <taxon>Bacillati</taxon>
        <taxon>Actinomycetota</taxon>
        <taxon>Actinomycetes</taxon>
        <taxon>Micrococcales</taxon>
        <taxon>Intrasporangiaceae</taxon>
        <taxon>Terrabacter</taxon>
    </lineage>
</organism>
<evidence type="ECO:0000313" key="2">
    <source>
        <dbReference type="Proteomes" id="UP001597046"/>
    </source>
</evidence>
<protein>
    <submittedName>
        <fullName evidence="1">Uncharacterized protein</fullName>
    </submittedName>
</protein>
<dbReference type="EMBL" id="JBHTKH010000009">
    <property type="protein sequence ID" value="MFD1055420.1"/>
    <property type="molecule type" value="Genomic_DNA"/>
</dbReference>
<reference evidence="2" key="1">
    <citation type="journal article" date="2019" name="Int. J. Syst. Evol. Microbiol.">
        <title>The Global Catalogue of Microorganisms (GCM) 10K type strain sequencing project: providing services to taxonomists for standard genome sequencing and annotation.</title>
        <authorList>
            <consortium name="The Broad Institute Genomics Platform"/>
            <consortium name="The Broad Institute Genome Sequencing Center for Infectious Disease"/>
            <person name="Wu L."/>
            <person name="Ma J."/>
        </authorList>
    </citation>
    <scope>NUCLEOTIDE SEQUENCE [LARGE SCALE GENOMIC DNA]</scope>
    <source>
        <strain evidence="2">CCUG 57508</strain>
    </source>
</reference>
<keyword evidence="2" id="KW-1185">Reference proteome</keyword>
<sequence length="51" mass="5292">MKAVDQRPELERRLARAGKVAACAFAGWVLLCGAAAAEVAIHYTRAPGGAP</sequence>
<dbReference type="Proteomes" id="UP001597046">
    <property type="component" value="Unassembled WGS sequence"/>
</dbReference>
<accession>A0ABW3N208</accession>
<name>A0ABW3N208_9MICO</name>
<comment type="caution">
    <text evidence="1">The sequence shown here is derived from an EMBL/GenBank/DDBJ whole genome shotgun (WGS) entry which is preliminary data.</text>
</comment>
<gene>
    <name evidence="1" type="ORF">ACFQ2V_13985</name>
</gene>
<proteinExistence type="predicted"/>